<dbReference type="EMBL" id="CP115450">
    <property type="protein sequence ID" value="WBP89784.1"/>
    <property type="molecule type" value="Genomic_DNA"/>
</dbReference>
<organism evidence="1 2">
    <name type="scientific">Kitasatospora cathayae</name>
    <dbReference type="NCBI Taxonomy" id="3004092"/>
    <lineage>
        <taxon>Bacteria</taxon>
        <taxon>Bacillati</taxon>
        <taxon>Actinomycetota</taxon>
        <taxon>Actinomycetes</taxon>
        <taxon>Kitasatosporales</taxon>
        <taxon>Streptomycetaceae</taxon>
        <taxon>Kitasatospora</taxon>
    </lineage>
</organism>
<evidence type="ECO:0000313" key="2">
    <source>
        <dbReference type="Proteomes" id="UP001212821"/>
    </source>
</evidence>
<evidence type="ECO:0000313" key="1">
    <source>
        <dbReference type="EMBL" id="WBP89784.1"/>
    </source>
</evidence>
<protein>
    <submittedName>
        <fullName evidence="1">Uncharacterized protein</fullName>
    </submittedName>
</protein>
<reference evidence="2" key="1">
    <citation type="submission" date="2022-12" db="EMBL/GenBank/DDBJ databases">
        <authorList>
            <person name="Mo P."/>
        </authorList>
    </citation>
    <scope>NUCLEOTIDE SEQUENCE [LARGE SCALE GENOMIC DNA]</scope>
    <source>
        <strain evidence="2">HUAS 3-15</strain>
    </source>
</reference>
<gene>
    <name evidence="1" type="ORF">O1G21_30655</name>
</gene>
<sequence length="40" mass="4567">MTDPQDGEYREQVVHRPGEWFTLPESIGAVVTMNVDDLFS</sequence>
<accession>A0ABY7QC35</accession>
<dbReference type="RefSeq" id="WP_270148225.1">
    <property type="nucleotide sequence ID" value="NZ_CP115450.1"/>
</dbReference>
<name>A0ABY7QC35_9ACTN</name>
<keyword evidence="2" id="KW-1185">Reference proteome</keyword>
<dbReference type="Proteomes" id="UP001212821">
    <property type="component" value="Chromosome"/>
</dbReference>
<proteinExistence type="predicted"/>